<dbReference type="RefSeq" id="WP_349244164.1">
    <property type="nucleotide sequence ID" value="NZ_JASCXX010000006.1"/>
</dbReference>
<accession>A0AAW6TT59</accession>
<evidence type="ECO:0000313" key="2">
    <source>
        <dbReference type="Proteomes" id="UP001431776"/>
    </source>
</evidence>
<evidence type="ECO:0000313" key="1">
    <source>
        <dbReference type="EMBL" id="MDI6448755.1"/>
    </source>
</evidence>
<protein>
    <submittedName>
        <fullName evidence="1">Uncharacterized protein</fullName>
    </submittedName>
</protein>
<name>A0AAW6TT59_9BACT</name>
<gene>
    <name evidence="1" type="ORF">QJ522_06835</name>
</gene>
<organism evidence="1 2">
    <name type="scientific">Anaerobaca lacustris</name>
    <dbReference type="NCBI Taxonomy" id="3044600"/>
    <lineage>
        <taxon>Bacteria</taxon>
        <taxon>Pseudomonadati</taxon>
        <taxon>Planctomycetota</taxon>
        <taxon>Phycisphaerae</taxon>
        <taxon>Sedimentisphaerales</taxon>
        <taxon>Anaerobacaceae</taxon>
        <taxon>Anaerobaca</taxon>
    </lineage>
</organism>
<reference evidence="1" key="1">
    <citation type="submission" date="2023-05" db="EMBL/GenBank/DDBJ databases">
        <title>Anaerotaeda fermentans gen. nov., sp. nov., a novel anaerobic planctomycete of the new family within the order Sedimentisphaerales isolated from Taman Peninsula, Russia.</title>
        <authorList>
            <person name="Khomyakova M.A."/>
            <person name="Merkel A.Y."/>
            <person name="Slobodkin A.I."/>
        </authorList>
    </citation>
    <scope>NUCLEOTIDE SEQUENCE</scope>
    <source>
        <strain evidence="1">M17dextr</strain>
    </source>
</reference>
<dbReference type="AlphaFoldDB" id="A0AAW6TT59"/>
<dbReference type="EMBL" id="JASCXX010000006">
    <property type="protein sequence ID" value="MDI6448755.1"/>
    <property type="molecule type" value="Genomic_DNA"/>
</dbReference>
<dbReference type="Proteomes" id="UP001431776">
    <property type="component" value="Unassembled WGS sequence"/>
</dbReference>
<proteinExistence type="predicted"/>
<keyword evidence="2" id="KW-1185">Reference proteome</keyword>
<sequence>MRDRFCPVLEPEFKSCKPPFSFYRFADKQWPDENNRTLHRIFSLMRKMKAQTMVVEKLDRARELDAEAAAAEVRCQASVGFQAYRLGFFSSPVTWETLPYADDTDYLGYAVVLSIGLPDGTSRKYIYEAVIVEPSFQQEDRKTFGTSLPAHYVHCVRRYSAWVAGHRFTLWGSFFAQQNGLTNVCAHVALRSVLNNLPERAERMISCEEINHDLNIDHATRKIGRYGGEAESSGLHPSEICKVIEKHGWKFILSNYEDPVGQPQPYWKFVYSIIESGYPVLVYFTAGQAQHVICVVGHTLNTDVWDAEARLAYSGAPRAEYLSSASWIDHFVIHDDNYGMYLCMPSKALYPTAGGRRPFQVTGAVGIVPTEMELGPLLAEPLASWALRCTTRTDFLQDCYWLHVLRHEDDAFGKWLVLRTLCVGKGCYQQHLQDIEDVQGNALKGNEISVITGSLPEHFWMTEVTLTDVYTANKRKLGEVLFSLSDPAIRTEDSNEEYTSKVFSKCLAIRLPGNVVIPQVESNDQVSLRVWPTDLTGHVPLLRMRSPIPRFEW</sequence>
<comment type="caution">
    <text evidence="1">The sequence shown here is derived from an EMBL/GenBank/DDBJ whole genome shotgun (WGS) entry which is preliminary data.</text>
</comment>